<dbReference type="GO" id="GO:0006506">
    <property type="term" value="P:GPI anchor biosynthetic process"/>
    <property type="evidence" value="ECO:0007669"/>
    <property type="project" value="InterPro"/>
</dbReference>
<reference evidence="6 7" key="1">
    <citation type="journal article" date="2018" name="Science">
        <title>The opium poppy genome and morphinan production.</title>
        <authorList>
            <person name="Guo L."/>
            <person name="Winzer T."/>
            <person name="Yang X."/>
            <person name="Li Y."/>
            <person name="Ning Z."/>
            <person name="He Z."/>
            <person name="Teodor R."/>
            <person name="Lu Y."/>
            <person name="Bowser T.A."/>
            <person name="Graham I.A."/>
            <person name="Ye K."/>
        </authorList>
    </citation>
    <scope>NUCLEOTIDE SEQUENCE [LARGE SCALE GENOMIC DNA]</scope>
    <source>
        <strain evidence="7">cv. HN1</strain>
        <tissue evidence="6">Leaves</tissue>
    </source>
</reference>
<dbReference type="InterPro" id="IPR033308">
    <property type="entry name" value="PGAP5/Cdc1/Ted1"/>
</dbReference>
<evidence type="ECO:0000313" key="6">
    <source>
        <dbReference type="EMBL" id="RZC64595.1"/>
    </source>
</evidence>
<dbReference type="InterPro" id="IPR029052">
    <property type="entry name" value="Metallo-depent_PP-like"/>
</dbReference>
<evidence type="ECO:0000313" key="7">
    <source>
        <dbReference type="Proteomes" id="UP000316621"/>
    </source>
</evidence>
<evidence type="ECO:0000256" key="5">
    <source>
        <dbReference type="ARBA" id="ARBA00023211"/>
    </source>
</evidence>
<protein>
    <recommendedName>
        <fullName evidence="8">Calcineurin-like phosphoesterase domain-containing protein</fullName>
    </recommendedName>
</protein>
<dbReference type="GO" id="GO:0016787">
    <property type="term" value="F:hydrolase activity"/>
    <property type="evidence" value="ECO:0007669"/>
    <property type="project" value="UniProtKB-KW"/>
</dbReference>
<evidence type="ECO:0000256" key="2">
    <source>
        <dbReference type="ARBA" id="ARBA00022723"/>
    </source>
</evidence>
<keyword evidence="4" id="KW-0472">Membrane</keyword>
<dbReference type="SUPFAM" id="SSF56300">
    <property type="entry name" value="Metallo-dependent phosphatases"/>
    <property type="match status" value="1"/>
</dbReference>
<keyword evidence="3" id="KW-0378">Hydrolase</keyword>
<dbReference type="GO" id="GO:0016020">
    <property type="term" value="C:membrane"/>
    <property type="evidence" value="ECO:0007669"/>
    <property type="project" value="GOC"/>
</dbReference>
<proteinExistence type="predicted"/>
<dbReference type="AlphaFoldDB" id="A0A4Y7JY06"/>
<dbReference type="STRING" id="3469.A0A4Y7JY06"/>
<dbReference type="Gramene" id="RZC64595">
    <property type="protein sequence ID" value="RZC64595"/>
    <property type="gene ID" value="C5167_008285"/>
</dbReference>
<evidence type="ECO:0008006" key="8">
    <source>
        <dbReference type="Google" id="ProtNLM"/>
    </source>
</evidence>
<organism evidence="6 7">
    <name type="scientific">Papaver somniferum</name>
    <name type="common">Opium poppy</name>
    <dbReference type="NCBI Taxonomy" id="3469"/>
    <lineage>
        <taxon>Eukaryota</taxon>
        <taxon>Viridiplantae</taxon>
        <taxon>Streptophyta</taxon>
        <taxon>Embryophyta</taxon>
        <taxon>Tracheophyta</taxon>
        <taxon>Spermatophyta</taxon>
        <taxon>Magnoliopsida</taxon>
        <taxon>Ranunculales</taxon>
        <taxon>Papaveraceae</taxon>
        <taxon>Papaveroideae</taxon>
        <taxon>Papaver</taxon>
    </lineage>
</organism>
<gene>
    <name evidence="6" type="ORF">C5167_008285</name>
</gene>
<name>A0A4Y7JY06_PAPSO</name>
<evidence type="ECO:0000256" key="4">
    <source>
        <dbReference type="ARBA" id="ARBA00023136"/>
    </source>
</evidence>
<keyword evidence="5" id="KW-0464">Manganese</keyword>
<keyword evidence="7" id="KW-1185">Reference proteome</keyword>
<dbReference type="GO" id="GO:0046872">
    <property type="term" value="F:metal ion binding"/>
    <property type="evidence" value="ECO:0007669"/>
    <property type="project" value="UniProtKB-KW"/>
</dbReference>
<comment type="cofactor">
    <cofactor evidence="1">
        <name>Mn(2+)</name>
        <dbReference type="ChEBI" id="CHEBI:29035"/>
    </cofactor>
</comment>
<sequence length="308" mass="34197">MAKKHTEEEEEGEEDITKRISIPSCKEEIISNDEDIVRDEEGGADDVRVMMVANLLLMGSDDAGYINSYFRYSYMAKFFRKSFDRLKPDMLIVLGDVSARGSELTNNKWLSVLQQFQWMLGPFLSHPMHIVVGDRDIGECSELNAKFVSRIAGSLPGLDTAGCGAFEVSNISFVSLNAVAMLCGNNDLRFSVEKVIEKEHLDVKFHSKGSAGGVSEPKKVENKLTNLGWKENTLSSRSGPVLLLHFPLHRTSHNGGAINVVKRTHSTKSYGISNSVENRGFSGTGQYELMQTVPPNATEYIFQALKPR</sequence>
<dbReference type="PANTHER" id="PTHR13315:SF0">
    <property type="entry name" value="METALLOPHOSPHOESTERASE 1"/>
    <property type="match status" value="1"/>
</dbReference>
<evidence type="ECO:0000256" key="1">
    <source>
        <dbReference type="ARBA" id="ARBA00001936"/>
    </source>
</evidence>
<dbReference type="OMA" id="ANSVTWI"/>
<evidence type="ECO:0000256" key="3">
    <source>
        <dbReference type="ARBA" id="ARBA00022801"/>
    </source>
</evidence>
<accession>A0A4Y7JY06</accession>
<keyword evidence="2" id="KW-0479">Metal-binding</keyword>
<dbReference type="Proteomes" id="UP000316621">
    <property type="component" value="Chromosome 6"/>
</dbReference>
<dbReference type="PANTHER" id="PTHR13315">
    <property type="entry name" value="METALLO PHOSPHOESTERASE RELATED"/>
    <property type="match status" value="1"/>
</dbReference>
<dbReference type="EMBL" id="CM010720">
    <property type="protein sequence ID" value="RZC64595.1"/>
    <property type="molecule type" value="Genomic_DNA"/>
</dbReference>